<reference evidence="2" key="1">
    <citation type="submission" date="2022-11" db="UniProtKB">
        <authorList>
            <consortium name="WormBaseParasite"/>
        </authorList>
    </citation>
    <scope>IDENTIFICATION</scope>
</reference>
<protein>
    <submittedName>
        <fullName evidence="2">Uncharacterized protein</fullName>
    </submittedName>
</protein>
<dbReference type="WBParaSite" id="PEQ_0000135401-mRNA-1">
    <property type="protein sequence ID" value="PEQ_0000135401-mRNA-1"/>
    <property type="gene ID" value="PEQ_0000135401"/>
</dbReference>
<dbReference type="AlphaFoldDB" id="A0A914R416"/>
<proteinExistence type="predicted"/>
<sequence length="130" mass="14811">MFYFSALALLGDEDTHLTTLFVALIQQANSRAHEAVQHETAQRISDLFDSEAEECASTYRFMLCLTKKPSAVPKEELGTSTEDGGEHLQDDIMFRLLRAIEVLYSLLDFTFNILTDQIFLELCSVQNRKE</sequence>
<dbReference type="Proteomes" id="UP000887564">
    <property type="component" value="Unplaced"/>
</dbReference>
<name>A0A914R416_PAREQ</name>
<evidence type="ECO:0000313" key="1">
    <source>
        <dbReference type="Proteomes" id="UP000887564"/>
    </source>
</evidence>
<keyword evidence="1" id="KW-1185">Reference proteome</keyword>
<accession>A0A914R416</accession>
<evidence type="ECO:0000313" key="2">
    <source>
        <dbReference type="WBParaSite" id="PEQ_0000135401-mRNA-1"/>
    </source>
</evidence>
<organism evidence="1 2">
    <name type="scientific">Parascaris equorum</name>
    <name type="common">Equine roundworm</name>
    <dbReference type="NCBI Taxonomy" id="6256"/>
    <lineage>
        <taxon>Eukaryota</taxon>
        <taxon>Metazoa</taxon>
        <taxon>Ecdysozoa</taxon>
        <taxon>Nematoda</taxon>
        <taxon>Chromadorea</taxon>
        <taxon>Rhabditida</taxon>
        <taxon>Spirurina</taxon>
        <taxon>Ascaridomorpha</taxon>
        <taxon>Ascaridoidea</taxon>
        <taxon>Ascarididae</taxon>
        <taxon>Parascaris</taxon>
    </lineage>
</organism>